<proteinExistence type="predicted"/>
<feature type="chain" id="PRO_5026227974" evidence="1">
    <location>
        <begin position="17"/>
        <end position="86"/>
    </location>
</feature>
<dbReference type="SUPFAM" id="SSF55008">
    <property type="entry name" value="HMA, heavy metal-associated domain"/>
    <property type="match status" value="1"/>
</dbReference>
<feature type="domain" description="HMA" evidence="2">
    <location>
        <begin position="18"/>
        <end position="83"/>
    </location>
</feature>
<evidence type="ECO:0000256" key="1">
    <source>
        <dbReference type="SAM" id="SignalP"/>
    </source>
</evidence>
<name>A0A6G5QLJ5_CAMRE</name>
<protein>
    <submittedName>
        <fullName evidence="3">Heavy-metal-associated domain protein, putative mercuric reductase</fullName>
    </submittedName>
</protein>
<accession>A0A6G5QLJ5</accession>
<dbReference type="Proteomes" id="UP000502377">
    <property type="component" value="Chromosome"/>
</dbReference>
<evidence type="ECO:0000259" key="2">
    <source>
        <dbReference type="PROSITE" id="PS50846"/>
    </source>
</evidence>
<dbReference type="KEGG" id="crx:CRECT_0932"/>
<dbReference type="CDD" id="cd00371">
    <property type="entry name" value="HMA"/>
    <property type="match status" value="1"/>
</dbReference>
<feature type="signal peptide" evidence="1">
    <location>
        <begin position="1"/>
        <end position="16"/>
    </location>
</feature>
<dbReference type="InterPro" id="IPR006121">
    <property type="entry name" value="HMA_dom"/>
</dbReference>
<keyword evidence="1" id="KW-0732">Signal</keyword>
<dbReference type="PROSITE" id="PS50846">
    <property type="entry name" value="HMA_2"/>
    <property type="match status" value="1"/>
</dbReference>
<dbReference type="GO" id="GO:0046872">
    <property type="term" value="F:metal ion binding"/>
    <property type="evidence" value="ECO:0007669"/>
    <property type="project" value="InterPro"/>
</dbReference>
<reference evidence="3 4" key="1">
    <citation type="submission" date="2016-07" db="EMBL/GenBank/DDBJ databases">
        <title>Comparative genomics of the Campylobacter concisus group.</title>
        <authorList>
            <person name="Miller W.G."/>
            <person name="Yee E."/>
            <person name="Chapman M.H."/>
            <person name="Huynh S."/>
            <person name="Bono J.L."/>
            <person name="On S.L.W."/>
            <person name="StLeger J."/>
            <person name="Foster G."/>
            <person name="Parker C.T."/>
        </authorList>
    </citation>
    <scope>NUCLEOTIDE SEQUENCE [LARGE SCALE GENOMIC DNA]</scope>
    <source>
        <strain evidence="3 4">ATCC 33238</strain>
    </source>
</reference>
<dbReference type="AlphaFoldDB" id="A0A6G5QLJ5"/>
<dbReference type="EMBL" id="CP012543">
    <property type="protein sequence ID" value="QCD46603.1"/>
    <property type="molecule type" value="Genomic_DNA"/>
</dbReference>
<evidence type="ECO:0000313" key="4">
    <source>
        <dbReference type="Proteomes" id="UP000502377"/>
    </source>
</evidence>
<dbReference type="Pfam" id="PF00403">
    <property type="entry name" value="HMA"/>
    <property type="match status" value="1"/>
</dbReference>
<dbReference type="InterPro" id="IPR036163">
    <property type="entry name" value="HMA_dom_sf"/>
</dbReference>
<organism evidence="3 4">
    <name type="scientific">Campylobacter rectus</name>
    <name type="common">Wolinella recta</name>
    <dbReference type="NCBI Taxonomy" id="203"/>
    <lineage>
        <taxon>Bacteria</taxon>
        <taxon>Pseudomonadati</taxon>
        <taxon>Campylobacterota</taxon>
        <taxon>Epsilonproteobacteria</taxon>
        <taxon>Campylobacterales</taxon>
        <taxon>Campylobacteraceae</taxon>
        <taxon>Campylobacter</taxon>
    </lineage>
</organism>
<gene>
    <name evidence="3" type="ORF">CRECT_0932</name>
</gene>
<sequence>MNKILSILLLASVAFANQNFIIKVEGMHCPLCTAMVRKALLSVDGVISAKASLRDKTARVETKDGVSEKQLLDAVATTGYTGEIVK</sequence>
<dbReference type="RefSeq" id="WP_004319433.1">
    <property type="nucleotide sequence ID" value="NZ_CP012543.1"/>
</dbReference>
<dbReference type="Gene3D" id="3.30.70.100">
    <property type="match status" value="1"/>
</dbReference>
<evidence type="ECO:0000313" key="3">
    <source>
        <dbReference type="EMBL" id="QCD46603.1"/>
    </source>
</evidence>